<dbReference type="RefSeq" id="WP_021018890.1">
    <property type="nucleotide sequence ID" value="NZ_CP018835.1"/>
</dbReference>
<protein>
    <recommendedName>
        <fullName evidence="4">Lipo-like protein</fullName>
    </recommendedName>
</protein>
<accession>A0A1Z2SCE9</accession>
<evidence type="ECO:0000256" key="1">
    <source>
        <dbReference type="SAM" id="SignalP"/>
    </source>
</evidence>
<dbReference type="KEGG" id="vga:BSQ33_03320"/>
<dbReference type="AlphaFoldDB" id="A0A1Z2SCE9"/>
<name>A0A1Z2SCE9_VIBGA</name>
<dbReference type="Proteomes" id="UP000196708">
    <property type="component" value="Chromosome 1"/>
</dbReference>
<gene>
    <name evidence="2" type="ORF">BSQ33_03320</name>
</gene>
<sequence>MMKPNNQWCLLLSLLCVFLSSAGQAHSQTQAHEPRIEHMTGTLLGDYPLPKNVFVVVTLNDQTQHDQVIAKYQFHGDGLTLPIDFQLAYSDSNIRPNHRYCIQAKIFERGNVRYFGTGMATELALEPSVYDGQIQMTAVKSASSH</sequence>
<feature type="signal peptide" evidence="1">
    <location>
        <begin position="1"/>
        <end position="27"/>
    </location>
</feature>
<feature type="chain" id="PRO_5011247670" description="Lipo-like protein" evidence="1">
    <location>
        <begin position="28"/>
        <end position="145"/>
    </location>
</feature>
<evidence type="ECO:0000313" key="2">
    <source>
        <dbReference type="EMBL" id="ASA54850.1"/>
    </source>
</evidence>
<proteinExistence type="predicted"/>
<reference evidence="2 3" key="1">
    <citation type="submission" date="2016-12" db="EMBL/GenBank/DDBJ databases">
        <authorList>
            <person name="Song W.-J."/>
            <person name="Kurnit D.M."/>
        </authorList>
    </citation>
    <scope>NUCLEOTIDE SEQUENCE [LARGE SCALE GENOMIC DNA]</scope>
    <source>
        <strain evidence="2 3">ATCC 43942</strain>
    </source>
</reference>
<dbReference type="InterPro" id="IPR039366">
    <property type="entry name" value="Pilotin"/>
</dbReference>
<dbReference type="EMBL" id="CP018835">
    <property type="protein sequence ID" value="ASA54850.1"/>
    <property type="molecule type" value="Genomic_DNA"/>
</dbReference>
<dbReference type="Pfam" id="PF09619">
    <property type="entry name" value="YscW"/>
    <property type="match status" value="1"/>
</dbReference>
<organism evidence="2 3">
    <name type="scientific">Vibrio gazogenes</name>
    <dbReference type="NCBI Taxonomy" id="687"/>
    <lineage>
        <taxon>Bacteria</taxon>
        <taxon>Pseudomonadati</taxon>
        <taxon>Pseudomonadota</taxon>
        <taxon>Gammaproteobacteria</taxon>
        <taxon>Vibrionales</taxon>
        <taxon>Vibrionaceae</taxon>
        <taxon>Vibrio</taxon>
    </lineage>
</organism>
<dbReference type="OrthoDB" id="5348860at2"/>
<evidence type="ECO:0000313" key="3">
    <source>
        <dbReference type="Proteomes" id="UP000196708"/>
    </source>
</evidence>
<keyword evidence="1" id="KW-0732">Signal</keyword>
<evidence type="ECO:0008006" key="4">
    <source>
        <dbReference type="Google" id="ProtNLM"/>
    </source>
</evidence>